<dbReference type="AlphaFoldDB" id="A0A5B6WXB3"/>
<proteinExistence type="predicted"/>
<evidence type="ECO:0000313" key="1">
    <source>
        <dbReference type="EMBL" id="KAA3485347.1"/>
    </source>
</evidence>
<reference evidence="2" key="1">
    <citation type="journal article" date="2019" name="Plant Biotechnol. J.">
        <title>Genome sequencing of the Australian wild diploid species Gossypium australe highlights disease resistance and delayed gland morphogenesis.</title>
        <authorList>
            <person name="Cai Y."/>
            <person name="Cai X."/>
            <person name="Wang Q."/>
            <person name="Wang P."/>
            <person name="Zhang Y."/>
            <person name="Cai C."/>
            <person name="Xu Y."/>
            <person name="Wang K."/>
            <person name="Zhou Z."/>
            <person name="Wang C."/>
            <person name="Geng S."/>
            <person name="Li B."/>
            <person name="Dong Q."/>
            <person name="Hou Y."/>
            <person name="Wang H."/>
            <person name="Ai P."/>
            <person name="Liu Z."/>
            <person name="Yi F."/>
            <person name="Sun M."/>
            <person name="An G."/>
            <person name="Cheng J."/>
            <person name="Zhang Y."/>
            <person name="Shi Q."/>
            <person name="Xie Y."/>
            <person name="Shi X."/>
            <person name="Chang Y."/>
            <person name="Huang F."/>
            <person name="Chen Y."/>
            <person name="Hong S."/>
            <person name="Mi L."/>
            <person name="Sun Q."/>
            <person name="Zhang L."/>
            <person name="Zhou B."/>
            <person name="Peng R."/>
            <person name="Zhang X."/>
            <person name="Liu F."/>
        </authorList>
    </citation>
    <scope>NUCLEOTIDE SEQUENCE [LARGE SCALE GENOMIC DNA]</scope>
    <source>
        <strain evidence="2">cv. PA1801</strain>
    </source>
</reference>
<dbReference type="OrthoDB" id="2272416at2759"/>
<name>A0A5B6WXB3_9ROSI</name>
<protein>
    <submittedName>
        <fullName evidence="1">RNA replication</fullName>
    </submittedName>
</protein>
<accession>A0A5B6WXB3</accession>
<organism evidence="1 2">
    <name type="scientific">Gossypium australe</name>
    <dbReference type="NCBI Taxonomy" id="47621"/>
    <lineage>
        <taxon>Eukaryota</taxon>
        <taxon>Viridiplantae</taxon>
        <taxon>Streptophyta</taxon>
        <taxon>Embryophyta</taxon>
        <taxon>Tracheophyta</taxon>
        <taxon>Spermatophyta</taxon>
        <taxon>Magnoliopsida</taxon>
        <taxon>eudicotyledons</taxon>
        <taxon>Gunneridae</taxon>
        <taxon>Pentapetalae</taxon>
        <taxon>rosids</taxon>
        <taxon>malvids</taxon>
        <taxon>Malvales</taxon>
        <taxon>Malvaceae</taxon>
        <taxon>Malvoideae</taxon>
        <taxon>Gossypium</taxon>
    </lineage>
</organism>
<dbReference type="Proteomes" id="UP000325315">
    <property type="component" value="Unassembled WGS sequence"/>
</dbReference>
<sequence length="158" mass="18175">MNFISFSELRDEIVIYEKYRGKMIRKDQIWNLIEENKNTRKLANVGDRSEIDRSIITLCTRVDIRACVLTVCDTRLGTWACVTSSNQARVESDEVESTAQASVQRTVSSEEFRATADDDLERADFWLENIIRVLDELSCTPVKCLKCVVSLLKDTTYH</sequence>
<dbReference type="EMBL" id="SMMG02000002">
    <property type="protein sequence ID" value="KAA3485347.1"/>
    <property type="molecule type" value="Genomic_DNA"/>
</dbReference>
<comment type="caution">
    <text evidence="1">The sequence shown here is derived from an EMBL/GenBank/DDBJ whole genome shotgun (WGS) entry which is preliminary data.</text>
</comment>
<keyword evidence="2" id="KW-1185">Reference proteome</keyword>
<gene>
    <name evidence="1" type="ORF">EPI10_007342</name>
</gene>
<evidence type="ECO:0000313" key="2">
    <source>
        <dbReference type="Proteomes" id="UP000325315"/>
    </source>
</evidence>